<feature type="compositionally biased region" description="Polar residues" evidence="5">
    <location>
        <begin position="180"/>
        <end position="189"/>
    </location>
</feature>
<evidence type="ECO:0000256" key="4">
    <source>
        <dbReference type="ARBA" id="ARBA00022807"/>
    </source>
</evidence>
<accession>A0ABR3J5F0</accession>
<gene>
    <name evidence="7" type="ORF">HGRIS_007618</name>
</gene>
<dbReference type="SUPFAM" id="SSF54001">
    <property type="entry name" value="Cysteine proteinases"/>
    <property type="match status" value="1"/>
</dbReference>
<keyword evidence="2" id="KW-0645">Protease</keyword>
<sequence>MLATSSSAHSPANHRKRPAEVDNFERSTKRRNRPHRRMNEPSGFRSKDLRHRWFAVSLDAWQLLCETVTQFLPGRTEYAYRDNTRDSTPSHDPKSLPESPNNSTADRVSGSGARSTASDATMVATSSDVSSDPPYDDSEHLTSTPKQSRATVRQPPRSSVQTPRRPKSNTEMHETPVAGPSSSPQSLGSVNDRMNHLQLEASGSKDRPSSSKPSHRRYQNKKHIFDKAHKTRVQSDRQKDRAELENELYNYQRAAGYQSSLADFKGLLAYKEQVELLEKRGILSPSSSLTDLRNTATPEPSRRHSYSDDVSMGYLHRALNKARETMNGPKPPKPFTPSIEQLQIRVRAKDAEIERKLRPQLPTALPPAEEAEVQRLLQKRGVIGKFAREQVSHDDIARLQPGKWLNDEIINFYGAMILGRSDASKENPGKGAKQPWRTHYFSSFFWPKLIGEGYEKGRLAKWTKKVDIFQKDIIVMPINHSNSHWTAAAINFRKKRIEAYDSLYDTLHRTEDAVFKHLRIYLDAEHRNKKKKPFDFTDWVDYSPEPIPYQENHFDCGVFTCQFMESLSRGEESFAFSQRHMPYLRKRMILEIASGTLRDPP</sequence>
<dbReference type="Pfam" id="PF02902">
    <property type="entry name" value="Peptidase_C48"/>
    <property type="match status" value="1"/>
</dbReference>
<feature type="compositionally biased region" description="Polar residues" evidence="5">
    <location>
        <begin position="141"/>
        <end position="162"/>
    </location>
</feature>
<feature type="compositionally biased region" description="Polar residues" evidence="5">
    <location>
        <begin position="98"/>
        <end position="125"/>
    </location>
</feature>
<feature type="compositionally biased region" description="Polar residues" evidence="5">
    <location>
        <begin position="1"/>
        <end position="10"/>
    </location>
</feature>
<evidence type="ECO:0000256" key="1">
    <source>
        <dbReference type="ARBA" id="ARBA00005234"/>
    </source>
</evidence>
<dbReference type="Proteomes" id="UP001556367">
    <property type="component" value="Unassembled WGS sequence"/>
</dbReference>
<feature type="region of interest" description="Disordered" evidence="5">
    <location>
        <begin position="286"/>
        <end position="307"/>
    </location>
</feature>
<evidence type="ECO:0000256" key="3">
    <source>
        <dbReference type="ARBA" id="ARBA00022801"/>
    </source>
</evidence>
<feature type="compositionally biased region" description="Basic and acidic residues" evidence="5">
    <location>
        <begin position="223"/>
        <end position="240"/>
    </location>
</feature>
<feature type="domain" description="Ubiquitin-like protease family profile" evidence="6">
    <location>
        <begin position="389"/>
        <end position="567"/>
    </location>
</feature>
<keyword evidence="4" id="KW-0788">Thiol protease</keyword>
<keyword evidence="8" id="KW-1185">Reference proteome</keyword>
<feature type="region of interest" description="Disordered" evidence="5">
    <location>
        <begin position="1"/>
        <end position="43"/>
    </location>
</feature>
<reference evidence="8" key="1">
    <citation type="submission" date="2024-06" db="EMBL/GenBank/DDBJ databases">
        <title>Multi-omics analyses provide insights into the biosynthesis of the anticancer antibiotic pleurotin in Hohenbuehelia grisea.</title>
        <authorList>
            <person name="Weaver J.A."/>
            <person name="Alberti F."/>
        </authorList>
    </citation>
    <scope>NUCLEOTIDE SEQUENCE [LARGE SCALE GENOMIC DNA]</scope>
    <source>
        <strain evidence="8">T-177</strain>
    </source>
</reference>
<evidence type="ECO:0000256" key="5">
    <source>
        <dbReference type="SAM" id="MobiDB-lite"/>
    </source>
</evidence>
<evidence type="ECO:0000259" key="6">
    <source>
        <dbReference type="PROSITE" id="PS50600"/>
    </source>
</evidence>
<feature type="region of interest" description="Disordered" evidence="5">
    <location>
        <begin position="80"/>
        <end position="240"/>
    </location>
</feature>
<evidence type="ECO:0000313" key="7">
    <source>
        <dbReference type="EMBL" id="KAL0950859.1"/>
    </source>
</evidence>
<feature type="compositionally biased region" description="Basic and acidic residues" evidence="5">
    <location>
        <begin position="80"/>
        <end position="95"/>
    </location>
</feature>
<dbReference type="Gene3D" id="3.40.395.10">
    <property type="entry name" value="Adenoviral Proteinase, Chain A"/>
    <property type="match status" value="1"/>
</dbReference>
<organism evidence="7 8">
    <name type="scientific">Hohenbuehelia grisea</name>
    <dbReference type="NCBI Taxonomy" id="104357"/>
    <lineage>
        <taxon>Eukaryota</taxon>
        <taxon>Fungi</taxon>
        <taxon>Dikarya</taxon>
        <taxon>Basidiomycota</taxon>
        <taxon>Agaricomycotina</taxon>
        <taxon>Agaricomycetes</taxon>
        <taxon>Agaricomycetidae</taxon>
        <taxon>Agaricales</taxon>
        <taxon>Pleurotineae</taxon>
        <taxon>Pleurotaceae</taxon>
        <taxon>Hohenbuehelia</taxon>
    </lineage>
</organism>
<dbReference type="EMBL" id="JASNQZ010000011">
    <property type="protein sequence ID" value="KAL0950859.1"/>
    <property type="molecule type" value="Genomic_DNA"/>
</dbReference>
<feature type="compositionally biased region" description="Polar residues" evidence="5">
    <location>
        <begin position="286"/>
        <end position="298"/>
    </location>
</feature>
<protein>
    <recommendedName>
        <fullName evidence="6">Ubiquitin-like protease family profile domain-containing protein</fullName>
    </recommendedName>
</protein>
<evidence type="ECO:0000256" key="2">
    <source>
        <dbReference type="ARBA" id="ARBA00022670"/>
    </source>
</evidence>
<comment type="caution">
    <text evidence="7">The sequence shown here is derived from an EMBL/GenBank/DDBJ whole genome shotgun (WGS) entry which is preliminary data.</text>
</comment>
<proteinExistence type="inferred from homology"/>
<comment type="similarity">
    <text evidence="1">Belongs to the peptidase C48 family.</text>
</comment>
<evidence type="ECO:0000313" key="8">
    <source>
        <dbReference type="Proteomes" id="UP001556367"/>
    </source>
</evidence>
<feature type="compositionally biased region" description="Basic and acidic residues" evidence="5">
    <location>
        <begin position="18"/>
        <end position="27"/>
    </location>
</feature>
<dbReference type="InterPro" id="IPR038765">
    <property type="entry name" value="Papain-like_cys_pep_sf"/>
</dbReference>
<dbReference type="PANTHER" id="PTHR12606">
    <property type="entry name" value="SENTRIN/SUMO-SPECIFIC PROTEASE"/>
    <property type="match status" value="1"/>
</dbReference>
<dbReference type="InterPro" id="IPR003653">
    <property type="entry name" value="Peptidase_C48_C"/>
</dbReference>
<dbReference type="PANTHER" id="PTHR12606:SF141">
    <property type="entry name" value="GH15225P-RELATED"/>
    <property type="match status" value="1"/>
</dbReference>
<name>A0ABR3J5F0_9AGAR</name>
<dbReference type="PROSITE" id="PS50600">
    <property type="entry name" value="ULP_PROTEASE"/>
    <property type="match status" value="1"/>
</dbReference>
<feature type="compositionally biased region" description="Basic residues" evidence="5">
    <location>
        <begin position="213"/>
        <end position="222"/>
    </location>
</feature>
<keyword evidence="3" id="KW-0378">Hydrolase</keyword>